<organism evidence="2 3">
    <name type="scientific">Priestia megaterium</name>
    <name type="common">Bacillus megaterium</name>
    <dbReference type="NCBI Taxonomy" id="1404"/>
    <lineage>
        <taxon>Bacteria</taxon>
        <taxon>Bacillati</taxon>
        <taxon>Bacillota</taxon>
        <taxon>Bacilli</taxon>
        <taxon>Bacillales</taxon>
        <taxon>Bacillaceae</taxon>
        <taxon>Priestia</taxon>
    </lineage>
</organism>
<evidence type="ECO:0000313" key="3">
    <source>
        <dbReference type="Proteomes" id="UP000501868"/>
    </source>
</evidence>
<reference evidence="2 3" key="2">
    <citation type="submission" date="2020-04" db="EMBL/GenBank/DDBJ databases">
        <authorList>
            <person name="Fomenkov A."/>
            <person name="Anton B.P."/>
            <person name="Roberts R.J."/>
        </authorList>
    </citation>
    <scope>NUCLEOTIDE SEQUENCE [LARGE SCALE GENOMIC DNA]</scope>
    <source>
        <strain evidence="2 3">S2</strain>
    </source>
</reference>
<sequence>MEGFIGLVLNIILTIYLVIDSRKHGKSPILWGILGFIFGLIALGIYLIKTNRKVIGWIITIISIIGYLALLLVLLLGAALILGGGFS</sequence>
<keyword evidence="1" id="KW-0472">Membrane</keyword>
<name>A0A6H1NWF6_PRIMG</name>
<accession>A0A6H1NWF6</accession>
<feature type="transmembrane region" description="Helical" evidence="1">
    <location>
        <begin position="54"/>
        <end position="82"/>
    </location>
</feature>
<protein>
    <submittedName>
        <fullName evidence="2">Uncharacterized protein</fullName>
    </submittedName>
</protein>
<keyword evidence="1" id="KW-0812">Transmembrane</keyword>
<dbReference type="EMBL" id="CP051128">
    <property type="protein sequence ID" value="QIZ05537.1"/>
    <property type="molecule type" value="Genomic_DNA"/>
</dbReference>
<feature type="transmembrane region" description="Helical" evidence="1">
    <location>
        <begin position="6"/>
        <end position="22"/>
    </location>
</feature>
<dbReference type="Proteomes" id="UP000501868">
    <property type="component" value="Chromosome"/>
</dbReference>
<gene>
    <name evidence="2" type="ORF">HFZ78_01205</name>
</gene>
<evidence type="ECO:0000313" key="2">
    <source>
        <dbReference type="EMBL" id="QIZ05537.1"/>
    </source>
</evidence>
<reference evidence="2 3" key="1">
    <citation type="submission" date="2020-04" db="EMBL/GenBank/DDBJ databases">
        <title>Genome-Wide Identification of 5-Methylcytosine Sites in Bacterial Genomes By High-Throughput Sequencing of MspJI Restriction Fragments.</title>
        <authorList>
            <person name="Wu V."/>
        </authorList>
    </citation>
    <scope>NUCLEOTIDE SEQUENCE [LARGE SCALE GENOMIC DNA]</scope>
    <source>
        <strain evidence="2 3">S2</strain>
    </source>
</reference>
<keyword evidence="1" id="KW-1133">Transmembrane helix</keyword>
<dbReference type="AlphaFoldDB" id="A0A6H1NWF6"/>
<proteinExistence type="predicted"/>
<feature type="transmembrane region" description="Helical" evidence="1">
    <location>
        <begin position="29"/>
        <end position="48"/>
    </location>
</feature>
<evidence type="ECO:0000256" key="1">
    <source>
        <dbReference type="SAM" id="Phobius"/>
    </source>
</evidence>